<dbReference type="SUPFAM" id="SSF52047">
    <property type="entry name" value="RNI-like"/>
    <property type="match status" value="1"/>
</dbReference>
<protein>
    <recommendedName>
        <fullName evidence="1">F-box domain-containing protein</fullName>
    </recommendedName>
</protein>
<reference evidence="2 3" key="1">
    <citation type="submission" date="2024-04" db="EMBL/GenBank/DDBJ databases">
        <authorList>
            <consortium name="Genoscope - CEA"/>
            <person name="William W."/>
        </authorList>
    </citation>
    <scope>NUCLEOTIDE SEQUENCE [LARGE SCALE GENOMIC DNA]</scope>
</reference>
<comment type="caution">
    <text evidence="2">The sequence shown here is derived from an EMBL/GenBank/DDBJ whole genome shotgun (WGS) entry which is preliminary data.</text>
</comment>
<dbReference type="Pfam" id="PF12937">
    <property type="entry name" value="F-box-like"/>
    <property type="match status" value="1"/>
</dbReference>
<evidence type="ECO:0000259" key="1">
    <source>
        <dbReference type="Pfam" id="PF12937"/>
    </source>
</evidence>
<name>A0AAV2HUR2_LYMST</name>
<proteinExistence type="predicted"/>
<sequence>MRIALFRIFSYLDTPSLIQVSCVSKDWCRVSRHPSLWKHVTLENRAISSEFMVTLSQWCTQTQSLSLQGLNGRGISADESPEDYQANLRGSLEPGLERFLSSCQNTITCLYIFDCDNLLTDKCLWLVSGYCRLLTKLTYQSKSDPITPQLMWALGGGCPGVTSLFVQPKYPCDKIISMNNRCLLLIGQFYKDLQEVGLGGKEFDIAGLLPFVQSCQRLKFILFDHCMTITNDSATALCRTGLKNLHTLHIIGANVEAKALQTFQGNCRQLKTVVVKMKLQDCVEDPSKKKDKENYKKMVKALEALKTKAGIGNIFRLEAGPPE</sequence>
<dbReference type="PANTHER" id="PTHR15739:SF2">
    <property type="entry name" value="PROTEIN ZNF365"/>
    <property type="match status" value="1"/>
</dbReference>
<organism evidence="2 3">
    <name type="scientific">Lymnaea stagnalis</name>
    <name type="common">Great pond snail</name>
    <name type="synonym">Helix stagnalis</name>
    <dbReference type="NCBI Taxonomy" id="6523"/>
    <lineage>
        <taxon>Eukaryota</taxon>
        <taxon>Metazoa</taxon>
        <taxon>Spiralia</taxon>
        <taxon>Lophotrochozoa</taxon>
        <taxon>Mollusca</taxon>
        <taxon>Gastropoda</taxon>
        <taxon>Heterobranchia</taxon>
        <taxon>Euthyneura</taxon>
        <taxon>Panpulmonata</taxon>
        <taxon>Hygrophila</taxon>
        <taxon>Lymnaeoidea</taxon>
        <taxon>Lymnaeidae</taxon>
        <taxon>Lymnaea</taxon>
    </lineage>
</organism>
<evidence type="ECO:0000313" key="2">
    <source>
        <dbReference type="EMBL" id="CAL1537285.1"/>
    </source>
</evidence>
<evidence type="ECO:0000313" key="3">
    <source>
        <dbReference type="Proteomes" id="UP001497497"/>
    </source>
</evidence>
<dbReference type="AlphaFoldDB" id="A0AAV2HUR2"/>
<dbReference type="Gene3D" id="3.80.10.10">
    <property type="entry name" value="Ribonuclease Inhibitor"/>
    <property type="match status" value="2"/>
</dbReference>
<dbReference type="EMBL" id="CAXITT010000257">
    <property type="protein sequence ID" value="CAL1537285.1"/>
    <property type="molecule type" value="Genomic_DNA"/>
</dbReference>
<dbReference type="GO" id="GO:0010975">
    <property type="term" value="P:regulation of neuron projection development"/>
    <property type="evidence" value="ECO:0007669"/>
    <property type="project" value="TreeGrafter"/>
</dbReference>
<dbReference type="Proteomes" id="UP001497497">
    <property type="component" value="Unassembled WGS sequence"/>
</dbReference>
<feature type="domain" description="F-box" evidence="1">
    <location>
        <begin position="5"/>
        <end position="42"/>
    </location>
</feature>
<dbReference type="GO" id="GO:0000723">
    <property type="term" value="P:telomere maintenance"/>
    <property type="evidence" value="ECO:0007669"/>
    <property type="project" value="TreeGrafter"/>
</dbReference>
<dbReference type="InterPro" id="IPR036047">
    <property type="entry name" value="F-box-like_dom_sf"/>
</dbReference>
<dbReference type="InterPro" id="IPR001810">
    <property type="entry name" value="F-box_dom"/>
</dbReference>
<accession>A0AAV2HUR2</accession>
<dbReference type="PANTHER" id="PTHR15739">
    <property type="entry name" value="ZINC FINGER PROTEIN"/>
    <property type="match status" value="1"/>
</dbReference>
<dbReference type="GO" id="GO:0010569">
    <property type="term" value="P:regulation of double-strand break repair via homologous recombination"/>
    <property type="evidence" value="ECO:0007669"/>
    <property type="project" value="TreeGrafter"/>
</dbReference>
<dbReference type="GO" id="GO:0110026">
    <property type="term" value="P:regulation of DNA strand resection involved in replication fork processing"/>
    <property type="evidence" value="ECO:0007669"/>
    <property type="project" value="TreeGrafter"/>
</dbReference>
<gene>
    <name evidence="2" type="ORF">GSLYS_00011198001</name>
</gene>
<dbReference type="InterPro" id="IPR052283">
    <property type="entry name" value="GenomicStab_NeuMorph_Reg"/>
</dbReference>
<dbReference type="SUPFAM" id="SSF81383">
    <property type="entry name" value="F-box domain"/>
    <property type="match status" value="1"/>
</dbReference>
<dbReference type="InterPro" id="IPR032675">
    <property type="entry name" value="LRR_dom_sf"/>
</dbReference>
<keyword evidence="3" id="KW-1185">Reference proteome</keyword>